<dbReference type="InterPro" id="IPR029063">
    <property type="entry name" value="SAM-dependent_MTases_sf"/>
</dbReference>
<evidence type="ECO:0000313" key="2">
    <source>
        <dbReference type="EMBL" id="OUP59727.1"/>
    </source>
</evidence>
<dbReference type="InterPro" id="IPR025714">
    <property type="entry name" value="Methyltranfer_dom"/>
</dbReference>
<dbReference type="GO" id="GO:0032259">
    <property type="term" value="P:methylation"/>
    <property type="evidence" value="ECO:0007669"/>
    <property type="project" value="UniProtKB-KW"/>
</dbReference>
<feature type="domain" description="Methyltransferase" evidence="1">
    <location>
        <begin position="46"/>
        <end position="169"/>
    </location>
</feature>
<reference evidence="3" key="1">
    <citation type="submission" date="2017-04" db="EMBL/GenBank/DDBJ databases">
        <title>Function of individual gut microbiota members based on whole genome sequencing of pure cultures obtained from chicken caecum.</title>
        <authorList>
            <person name="Medvecky M."/>
            <person name="Cejkova D."/>
            <person name="Polansky O."/>
            <person name="Karasova D."/>
            <person name="Kubasova T."/>
            <person name="Cizek A."/>
            <person name="Rychlik I."/>
        </authorList>
    </citation>
    <scope>NUCLEOTIDE SEQUENCE [LARGE SCALE GENOMIC DNA]</scope>
    <source>
        <strain evidence="3">An179</strain>
    </source>
</reference>
<dbReference type="Gene3D" id="3.40.50.150">
    <property type="entry name" value="Vaccinia Virus protein VP39"/>
    <property type="match status" value="1"/>
</dbReference>
<dbReference type="SUPFAM" id="SSF53335">
    <property type="entry name" value="S-adenosyl-L-methionine-dependent methyltransferases"/>
    <property type="match status" value="1"/>
</dbReference>
<comment type="caution">
    <text evidence="2">The sequence shown here is derived from an EMBL/GenBank/DDBJ whole genome shotgun (WGS) entry which is preliminary data.</text>
</comment>
<evidence type="ECO:0000259" key="1">
    <source>
        <dbReference type="Pfam" id="PF13847"/>
    </source>
</evidence>
<keyword evidence="2" id="KW-0808">Transferase</keyword>
<dbReference type="EMBL" id="NFKL01000005">
    <property type="protein sequence ID" value="OUP59727.1"/>
    <property type="molecule type" value="Genomic_DNA"/>
</dbReference>
<dbReference type="Proteomes" id="UP000195326">
    <property type="component" value="Unassembled WGS sequence"/>
</dbReference>
<dbReference type="GO" id="GO:0008168">
    <property type="term" value="F:methyltransferase activity"/>
    <property type="evidence" value="ECO:0007669"/>
    <property type="project" value="UniProtKB-KW"/>
</dbReference>
<proteinExistence type="predicted"/>
<keyword evidence="2" id="KW-0489">Methyltransferase</keyword>
<protein>
    <submittedName>
        <fullName evidence="2">Methyltransferase</fullName>
    </submittedName>
</protein>
<dbReference type="Pfam" id="PF13847">
    <property type="entry name" value="Methyltransf_31"/>
    <property type="match status" value="1"/>
</dbReference>
<dbReference type="RefSeq" id="WP_087414538.1">
    <property type="nucleotide sequence ID" value="NZ_JBKTCX010000008.1"/>
</dbReference>
<dbReference type="PANTHER" id="PTHR43591">
    <property type="entry name" value="METHYLTRANSFERASE"/>
    <property type="match status" value="1"/>
</dbReference>
<dbReference type="CDD" id="cd02440">
    <property type="entry name" value="AdoMet_MTases"/>
    <property type="match status" value="1"/>
</dbReference>
<name>A0A1Y4LSV2_9FIRM</name>
<organism evidence="2 3">
    <name type="scientific">Butyricicoccus pullicaecorum</name>
    <dbReference type="NCBI Taxonomy" id="501571"/>
    <lineage>
        <taxon>Bacteria</taxon>
        <taxon>Bacillati</taxon>
        <taxon>Bacillota</taxon>
        <taxon>Clostridia</taxon>
        <taxon>Eubacteriales</taxon>
        <taxon>Butyricicoccaceae</taxon>
        <taxon>Butyricicoccus</taxon>
    </lineage>
</organism>
<gene>
    <name evidence="2" type="ORF">B5F15_04720</name>
</gene>
<accession>A0A1Y4LSV2</accession>
<evidence type="ECO:0000313" key="3">
    <source>
        <dbReference type="Proteomes" id="UP000195326"/>
    </source>
</evidence>
<sequence length="238" mass="27490">MDTIKKDMTDYWSRRVEKFSCLRQREFVSEKHGLWLTELRQLLPRQKNLNILDIGTGTGFFAFLLAEQGHHVTGIDLTPDMIAEAQRIAQEHGFSVDFRIMDAESPSLSSHSFDVIVTRKLTWTLPDLAKAYQKWHALLKPQGILINFDADYCREKPPVLLPKHHAHQDVSTELMSEYERMKGILRLTQNPRPMWDAELLESAGFSNIKIDTGAWKRIYHTMDEFYDPTPGFVITATA</sequence>
<dbReference type="PANTHER" id="PTHR43591:SF24">
    <property type="entry name" value="2-METHOXY-6-POLYPRENYL-1,4-BENZOQUINOL METHYLASE, MITOCHONDRIAL"/>
    <property type="match status" value="1"/>
</dbReference>
<dbReference type="AlphaFoldDB" id="A0A1Y4LSV2"/>